<name>A0A1S7SA46_9HYPH</name>
<gene>
    <name evidence="1" type="ORF">AGR3A_pa70002</name>
</gene>
<dbReference type="RefSeq" id="WP_052821451.1">
    <property type="nucleotide sequence ID" value="NZ_LT009725.1"/>
</dbReference>
<dbReference type="InterPro" id="IPR018669">
    <property type="entry name" value="Toxin_HigB"/>
</dbReference>
<proteinExistence type="predicted"/>
<protein>
    <recommendedName>
        <fullName evidence="3">Type II toxin-antitoxin system HigB family toxin</fullName>
    </recommendedName>
</protein>
<dbReference type="Proteomes" id="UP000191988">
    <property type="component" value="Unassembled WGS sequence"/>
</dbReference>
<dbReference type="GO" id="GO:0004519">
    <property type="term" value="F:endonuclease activity"/>
    <property type="evidence" value="ECO:0007669"/>
    <property type="project" value="InterPro"/>
</dbReference>
<evidence type="ECO:0008006" key="3">
    <source>
        <dbReference type="Google" id="ProtNLM"/>
    </source>
</evidence>
<evidence type="ECO:0000313" key="1">
    <source>
        <dbReference type="EMBL" id="CUX64999.1"/>
    </source>
</evidence>
<dbReference type="EMBL" id="FBWK01000071">
    <property type="protein sequence ID" value="CUX64999.1"/>
    <property type="molecule type" value="Genomic_DNA"/>
</dbReference>
<dbReference type="STRING" id="1183432.AGR3A_pa70002"/>
<dbReference type="GO" id="GO:0003723">
    <property type="term" value="F:RNA binding"/>
    <property type="evidence" value="ECO:0007669"/>
    <property type="project" value="InterPro"/>
</dbReference>
<sequence>MNVIAKSALVKFWSDLPKGAPRETAEAAMTEWYATASKASWSNFSELKKTFNSADIVAGNKVIFDVGGNKYRIVGLVAFRTKRIFVLFVGTHAQYDAIDVAKL</sequence>
<dbReference type="GO" id="GO:0110001">
    <property type="term" value="C:toxin-antitoxin complex"/>
    <property type="evidence" value="ECO:0007669"/>
    <property type="project" value="InterPro"/>
</dbReference>
<keyword evidence="2" id="KW-1185">Reference proteome</keyword>
<organism evidence="1 2">
    <name type="scientific">Agrobacterium tomkonis CFBP 6623</name>
    <dbReference type="NCBI Taxonomy" id="1183432"/>
    <lineage>
        <taxon>Bacteria</taxon>
        <taxon>Pseudomonadati</taxon>
        <taxon>Pseudomonadota</taxon>
        <taxon>Alphaproteobacteria</taxon>
        <taxon>Hyphomicrobiales</taxon>
        <taxon>Rhizobiaceae</taxon>
        <taxon>Rhizobium/Agrobacterium group</taxon>
        <taxon>Agrobacterium</taxon>
        <taxon>Agrobacterium tumefaciens complex</taxon>
    </lineage>
</organism>
<dbReference type="AlphaFoldDB" id="A0A1S7SA46"/>
<reference evidence="2" key="1">
    <citation type="submission" date="2016-01" db="EMBL/GenBank/DDBJ databases">
        <authorList>
            <person name="Regsiter A."/>
            <person name="william w."/>
        </authorList>
    </citation>
    <scope>NUCLEOTIDE SEQUENCE [LARGE SCALE GENOMIC DNA]</scope>
    <source>
        <strain evidence="2">CFBP 6623</strain>
    </source>
</reference>
<accession>A0A1S7SA46</accession>
<dbReference type="Pfam" id="PF09907">
    <property type="entry name" value="HigB_toxin"/>
    <property type="match status" value="1"/>
</dbReference>
<evidence type="ECO:0000313" key="2">
    <source>
        <dbReference type="Proteomes" id="UP000191988"/>
    </source>
</evidence>